<evidence type="ECO:0000256" key="1">
    <source>
        <dbReference type="SAM" id="MobiDB-lite"/>
    </source>
</evidence>
<keyword evidence="2" id="KW-0732">Signal</keyword>
<comment type="caution">
    <text evidence="3">The sequence shown here is derived from an EMBL/GenBank/DDBJ whole genome shotgun (WGS) entry which is preliminary data.</text>
</comment>
<feature type="compositionally biased region" description="Basic and acidic residues" evidence="1">
    <location>
        <begin position="183"/>
        <end position="196"/>
    </location>
</feature>
<gene>
    <name evidence="3" type="ORF">EIP91_002163</name>
</gene>
<feature type="compositionally biased region" description="Low complexity" evidence="1">
    <location>
        <begin position="122"/>
        <end position="138"/>
    </location>
</feature>
<protein>
    <submittedName>
        <fullName evidence="3">Uncharacterized protein</fullName>
    </submittedName>
</protein>
<reference evidence="3 4" key="1">
    <citation type="submission" date="2018-11" db="EMBL/GenBank/DDBJ databases">
        <title>Genome assembly of Steccherinum ochraceum LE-BIN_3174, the white-rot fungus of the Steccherinaceae family (The Residual Polyporoid clade, Polyporales, Basidiomycota).</title>
        <authorList>
            <person name="Fedorova T.V."/>
            <person name="Glazunova O.A."/>
            <person name="Landesman E.O."/>
            <person name="Moiseenko K.V."/>
            <person name="Psurtseva N.V."/>
            <person name="Savinova O.S."/>
            <person name="Shakhova N.V."/>
            <person name="Tyazhelova T.V."/>
            <person name="Vasina D.V."/>
        </authorList>
    </citation>
    <scope>NUCLEOTIDE SEQUENCE [LARGE SCALE GENOMIC DNA]</scope>
    <source>
        <strain evidence="3 4">LE-BIN_3174</strain>
    </source>
</reference>
<dbReference type="AlphaFoldDB" id="A0A4R0RGE2"/>
<feature type="region of interest" description="Disordered" evidence="1">
    <location>
        <begin position="22"/>
        <end position="41"/>
    </location>
</feature>
<feature type="compositionally biased region" description="Basic and acidic residues" evidence="1">
    <location>
        <begin position="63"/>
        <end position="87"/>
    </location>
</feature>
<feature type="compositionally biased region" description="Basic and acidic residues" evidence="1">
    <location>
        <begin position="24"/>
        <end position="34"/>
    </location>
</feature>
<feature type="signal peptide" evidence="2">
    <location>
        <begin position="1"/>
        <end position="19"/>
    </location>
</feature>
<feature type="chain" id="PRO_5020229806" evidence="2">
    <location>
        <begin position="20"/>
        <end position="196"/>
    </location>
</feature>
<dbReference type="EMBL" id="RWJN01000162">
    <property type="protein sequence ID" value="TCD65813.1"/>
    <property type="molecule type" value="Genomic_DNA"/>
</dbReference>
<evidence type="ECO:0000313" key="4">
    <source>
        <dbReference type="Proteomes" id="UP000292702"/>
    </source>
</evidence>
<organism evidence="3 4">
    <name type="scientific">Steccherinum ochraceum</name>
    <dbReference type="NCBI Taxonomy" id="92696"/>
    <lineage>
        <taxon>Eukaryota</taxon>
        <taxon>Fungi</taxon>
        <taxon>Dikarya</taxon>
        <taxon>Basidiomycota</taxon>
        <taxon>Agaricomycotina</taxon>
        <taxon>Agaricomycetes</taxon>
        <taxon>Polyporales</taxon>
        <taxon>Steccherinaceae</taxon>
        <taxon>Steccherinum</taxon>
    </lineage>
</organism>
<keyword evidence="4" id="KW-1185">Reference proteome</keyword>
<name>A0A4R0RGE2_9APHY</name>
<feature type="compositionally biased region" description="Pro residues" evidence="1">
    <location>
        <begin position="170"/>
        <end position="181"/>
    </location>
</feature>
<proteinExistence type="predicted"/>
<sequence>MRFFTTIVLAALATTTALAAPVRETPRRSQEQVSKDPQAGLSRRFADVAGAEYARDVRDILQARKHELYPRREKPPPSRHDDPAKVIEEEENPPRLLPPAFTDGPLPAGIVAPPRPLPQPPAGAARPLPQPPAGAARPLPQPPAGANHPPQTPPGDAPGSRPASVQGPHPDSPAAPPPPPTRNEFEQGDRRGSAPF</sequence>
<evidence type="ECO:0000256" key="2">
    <source>
        <dbReference type="SAM" id="SignalP"/>
    </source>
</evidence>
<feature type="region of interest" description="Disordered" evidence="1">
    <location>
        <begin position="63"/>
        <end position="196"/>
    </location>
</feature>
<accession>A0A4R0RGE2</accession>
<dbReference type="Proteomes" id="UP000292702">
    <property type="component" value="Unassembled WGS sequence"/>
</dbReference>
<evidence type="ECO:0000313" key="3">
    <source>
        <dbReference type="EMBL" id="TCD65813.1"/>
    </source>
</evidence>